<dbReference type="InterPro" id="IPR043128">
    <property type="entry name" value="Rev_trsase/Diguanyl_cyclase"/>
</dbReference>
<dbReference type="PROSITE" id="PS50112">
    <property type="entry name" value="PAS"/>
    <property type="match status" value="1"/>
</dbReference>
<evidence type="ECO:0000313" key="4">
    <source>
        <dbReference type="EMBL" id="GIJ45958.1"/>
    </source>
</evidence>
<accession>A0A8J4DQQ0</accession>
<dbReference type="SUPFAM" id="SSF55785">
    <property type="entry name" value="PYP-like sensor domain (PAS domain)"/>
    <property type="match status" value="1"/>
</dbReference>
<dbReference type="InterPro" id="IPR000160">
    <property type="entry name" value="GGDEF_dom"/>
</dbReference>
<dbReference type="EMBL" id="BOPF01000008">
    <property type="protein sequence ID" value="GIJ45958.1"/>
    <property type="molecule type" value="Genomic_DNA"/>
</dbReference>
<dbReference type="InterPro" id="IPR000700">
    <property type="entry name" value="PAS-assoc_C"/>
</dbReference>
<dbReference type="CDD" id="cd01949">
    <property type="entry name" value="GGDEF"/>
    <property type="match status" value="1"/>
</dbReference>
<dbReference type="Gene3D" id="3.30.70.270">
    <property type="match status" value="1"/>
</dbReference>
<evidence type="ECO:0000259" key="1">
    <source>
        <dbReference type="PROSITE" id="PS50112"/>
    </source>
</evidence>
<dbReference type="InterPro" id="IPR003018">
    <property type="entry name" value="GAF"/>
</dbReference>
<protein>
    <recommendedName>
        <fullName evidence="6">Diguanylate cyclase</fullName>
    </recommendedName>
</protein>
<evidence type="ECO:0000313" key="5">
    <source>
        <dbReference type="Proteomes" id="UP000619260"/>
    </source>
</evidence>
<name>A0A8J4DQQ0_9ACTN</name>
<dbReference type="Pfam" id="PF00990">
    <property type="entry name" value="GGDEF"/>
    <property type="match status" value="1"/>
</dbReference>
<dbReference type="SMART" id="SM00267">
    <property type="entry name" value="GGDEF"/>
    <property type="match status" value="1"/>
</dbReference>
<gene>
    <name evidence="4" type="ORF">Val02_28440</name>
</gene>
<dbReference type="Proteomes" id="UP000619260">
    <property type="component" value="Unassembled WGS sequence"/>
</dbReference>
<dbReference type="InterPro" id="IPR035965">
    <property type="entry name" value="PAS-like_dom_sf"/>
</dbReference>
<dbReference type="InterPro" id="IPR029016">
    <property type="entry name" value="GAF-like_dom_sf"/>
</dbReference>
<dbReference type="CDD" id="cd00130">
    <property type="entry name" value="PAS"/>
    <property type="match status" value="1"/>
</dbReference>
<sequence>MIVAQANSVTVGAVLRAVIEVADEALDVAASEEQVLCVGVNGVGSVLGDRCSIRVTPLTGAEPPTTATSHPDPIEAEVDEFVSGLAVSATVLVNTDESGDDSPQARAAATWLSRHGLRQAVVAPLLARGRAVGTIAVTREADRPSFTDDDVNFVTSLADMLGIAVQSARVRNDAMVTVEDLRQQVQVTDSISDALVACDSSHLIVSWNTGAEKIYKYSRDDAIGCHLFTLLATEFYNTEGGQMSPDDVFAELAEIGQWNGEFRERRADGEPLVVLSSLTQIYDGARPTGLVAVGRDVTAQRREEYQAMHDALTGLPNRRLLNTRLYEALARAVRTDQPIAVLFIDLDGFKPINDTYGHAAGDEVLTTTAERLLSAVRHSDTVGRLGGDEFLVILEEAGGTEHITRAAGRITSALSEPIEVDGAVVTVLPSIGVCVSEHPASDAAPAERMLDSADRAMYAAKREKSGIVFVTPD</sequence>
<comment type="caution">
    <text evidence="4">The sequence shown here is derived from an EMBL/GenBank/DDBJ whole genome shotgun (WGS) entry which is preliminary data.</text>
</comment>
<feature type="domain" description="PAS" evidence="1">
    <location>
        <begin position="180"/>
        <end position="224"/>
    </location>
</feature>
<dbReference type="Gene3D" id="3.30.450.20">
    <property type="entry name" value="PAS domain"/>
    <property type="match status" value="1"/>
</dbReference>
<dbReference type="AlphaFoldDB" id="A0A8J4DQQ0"/>
<evidence type="ECO:0008006" key="6">
    <source>
        <dbReference type="Google" id="ProtNLM"/>
    </source>
</evidence>
<evidence type="ECO:0000259" key="3">
    <source>
        <dbReference type="PROSITE" id="PS50887"/>
    </source>
</evidence>
<keyword evidence="5" id="KW-1185">Reference proteome</keyword>
<dbReference type="SUPFAM" id="SSF55073">
    <property type="entry name" value="Nucleotide cyclase"/>
    <property type="match status" value="1"/>
</dbReference>
<reference evidence="4" key="1">
    <citation type="submission" date="2021-01" db="EMBL/GenBank/DDBJ databases">
        <title>Whole genome shotgun sequence of Virgisporangium aliadipatigenens NBRC 105644.</title>
        <authorList>
            <person name="Komaki H."/>
            <person name="Tamura T."/>
        </authorList>
    </citation>
    <scope>NUCLEOTIDE SEQUENCE</scope>
    <source>
        <strain evidence="4">NBRC 105644</strain>
    </source>
</reference>
<dbReference type="InterPro" id="IPR000014">
    <property type="entry name" value="PAS"/>
</dbReference>
<dbReference type="Gene3D" id="3.30.450.40">
    <property type="match status" value="1"/>
</dbReference>
<dbReference type="InterPro" id="IPR001610">
    <property type="entry name" value="PAC"/>
</dbReference>
<dbReference type="NCBIfam" id="TIGR00254">
    <property type="entry name" value="GGDEF"/>
    <property type="match status" value="1"/>
</dbReference>
<evidence type="ECO:0000259" key="2">
    <source>
        <dbReference type="PROSITE" id="PS50113"/>
    </source>
</evidence>
<dbReference type="SMART" id="SM00086">
    <property type="entry name" value="PAC"/>
    <property type="match status" value="1"/>
</dbReference>
<feature type="domain" description="GGDEF" evidence="3">
    <location>
        <begin position="337"/>
        <end position="472"/>
    </location>
</feature>
<dbReference type="SUPFAM" id="SSF55781">
    <property type="entry name" value="GAF domain-like"/>
    <property type="match status" value="1"/>
</dbReference>
<dbReference type="PROSITE" id="PS50113">
    <property type="entry name" value="PAC"/>
    <property type="match status" value="1"/>
</dbReference>
<dbReference type="FunFam" id="3.30.70.270:FF:000001">
    <property type="entry name" value="Diguanylate cyclase domain protein"/>
    <property type="match status" value="1"/>
</dbReference>
<dbReference type="Pfam" id="PF13426">
    <property type="entry name" value="PAS_9"/>
    <property type="match status" value="1"/>
</dbReference>
<dbReference type="NCBIfam" id="TIGR00229">
    <property type="entry name" value="sensory_box"/>
    <property type="match status" value="1"/>
</dbReference>
<organism evidence="4 5">
    <name type="scientific">Virgisporangium aliadipatigenens</name>
    <dbReference type="NCBI Taxonomy" id="741659"/>
    <lineage>
        <taxon>Bacteria</taxon>
        <taxon>Bacillati</taxon>
        <taxon>Actinomycetota</taxon>
        <taxon>Actinomycetes</taxon>
        <taxon>Micromonosporales</taxon>
        <taxon>Micromonosporaceae</taxon>
        <taxon>Virgisporangium</taxon>
    </lineage>
</organism>
<proteinExistence type="predicted"/>
<dbReference type="RefSeq" id="WP_203899483.1">
    <property type="nucleotide sequence ID" value="NZ_BOPF01000008.1"/>
</dbReference>
<dbReference type="Pfam" id="PF01590">
    <property type="entry name" value="GAF"/>
    <property type="match status" value="1"/>
</dbReference>
<dbReference type="InterPro" id="IPR052163">
    <property type="entry name" value="DGC-Regulatory_Protein"/>
</dbReference>
<feature type="domain" description="PAC" evidence="2">
    <location>
        <begin position="258"/>
        <end position="309"/>
    </location>
</feature>
<dbReference type="InterPro" id="IPR029787">
    <property type="entry name" value="Nucleotide_cyclase"/>
</dbReference>
<dbReference type="PANTHER" id="PTHR46663">
    <property type="entry name" value="DIGUANYLATE CYCLASE DGCT-RELATED"/>
    <property type="match status" value="1"/>
</dbReference>
<dbReference type="SMART" id="SM00065">
    <property type="entry name" value="GAF"/>
    <property type="match status" value="1"/>
</dbReference>
<dbReference type="PROSITE" id="PS50887">
    <property type="entry name" value="GGDEF"/>
    <property type="match status" value="1"/>
</dbReference>
<dbReference type="PANTHER" id="PTHR46663:SF3">
    <property type="entry name" value="SLL0267 PROTEIN"/>
    <property type="match status" value="1"/>
</dbReference>